<dbReference type="CDD" id="cd02696">
    <property type="entry name" value="MurNAc-LAA"/>
    <property type="match status" value="1"/>
</dbReference>
<evidence type="ECO:0000256" key="3">
    <source>
        <dbReference type="ARBA" id="ARBA00022801"/>
    </source>
</evidence>
<feature type="region of interest" description="Disordered" evidence="4">
    <location>
        <begin position="6"/>
        <end position="28"/>
    </location>
</feature>
<dbReference type="RefSeq" id="WP_276657776.1">
    <property type="nucleotide sequence ID" value="NZ_SSFD01000094.1"/>
</dbReference>
<dbReference type="GO" id="GO:0009253">
    <property type="term" value="P:peptidoglycan catabolic process"/>
    <property type="evidence" value="ECO:0007669"/>
    <property type="project" value="InterPro"/>
</dbReference>
<organism evidence="6 7">
    <name type="scientific">Thauera aminoaromatica</name>
    <dbReference type="NCBI Taxonomy" id="164330"/>
    <lineage>
        <taxon>Bacteria</taxon>
        <taxon>Pseudomonadati</taxon>
        <taxon>Pseudomonadota</taxon>
        <taxon>Betaproteobacteria</taxon>
        <taxon>Rhodocyclales</taxon>
        <taxon>Zoogloeaceae</taxon>
        <taxon>Thauera</taxon>
    </lineage>
</organism>
<evidence type="ECO:0000259" key="5">
    <source>
        <dbReference type="PROSITE" id="PS50035"/>
    </source>
</evidence>
<feature type="domain" description="PLD phosphodiesterase" evidence="5">
    <location>
        <begin position="765"/>
        <end position="787"/>
    </location>
</feature>
<comment type="catalytic activity">
    <reaction evidence="1">
        <text>Hydrolyzes the link between N-acetylmuramoyl residues and L-amino acid residues in certain cell-wall glycopeptides.</text>
        <dbReference type="EC" id="3.5.1.28"/>
    </reaction>
</comment>
<evidence type="ECO:0000256" key="1">
    <source>
        <dbReference type="ARBA" id="ARBA00001561"/>
    </source>
</evidence>
<dbReference type="InterPro" id="IPR001736">
    <property type="entry name" value="PLipase_D/transphosphatidylase"/>
</dbReference>
<name>A0A5C7STU5_THASP</name>
<dbReference type="Pfam" id="PF13091">
    <property type="entry name" value="PLDc_2"/>
    <property type="match status" value="2"/>
</dbReference>
<evidence type="ECO:0000313" key="6">
    <source>
        <dbReference type="EMBL" id="TXH87050.1"/>
    </source>
</evidence>
<dbReference type="Gene3D" id="3.40.630.40">
    <property type="entry name" value="Zn-dependent exopeptidases"/>
    <property type="match status" value="1"/>
</dbReference>
<reference evidence="6 7" key="1">
    <citation type="submission" date="2018-09" db="EMBL/GenBank/DDBJ databases">
        <title>Metagenome Assembled Genomes from an Advanced Water Purification Facility.</title>
        <authorList>
            <person name="Stamps B.W."/>
            <person name="Spear J.R."/>
        </authorList>
    </citation>
    <scope>NUCLEOTIDE SEQUENCE [LARGE SCALE GENOMIC DNA]</scope>
    <source>
        <strain evidence="6">Bin_27_1</strain>
    </source>
</reference>
<evidence type="ECO:0000256" key="4">
    <source>
        <dbReference type="SAM" id="MobiDB-lite"/>
    </source>
</evidence>
<dbReference type="PANTHER" id="PTHR30404:SF0">
    <property type="entry name" value="N-ACETYLMURAMOYL-L-ALANINE AMIDASE AMIC"/>
    <property type="match status" value="1"/>
</dbReference>
<evidence type="ECO:0000313" key="7">
    <source>
        <dbReference type="Proteomes" id="UP000321192"/>
    </source>
</evidence>
<dbReference type="EMBL" id="SSFD01000094">
    <property type="protein sequence ID" value="TXH87050.1"/>
    <property type="molecule type" value="Genomic_DNA"/>
</dbReference>
<dbReference type="PROSITE" id="PS50035">
    <property type="entry name" value="PLD"/>
    <property type="match status" value="2"/>
</dbReference>
<dbReference type="PANTHER" id="PTHR30404">
    <property type="entry name" value="N-ACETYLMURAMOYL-L-ALANINE AMIDASE"/>
    <property type="match status" value="1"/>
</dbReference>
<dbReference type="GO" id="GO:0006793">
    <property type="term" value="P:phosphorus metabolic process"/>
    <property type="evidence" value="ECO:0007669"/>
    <property type="project" value="UniProtKB-ARBA"/>
</dbReference>
<accession>A0A5C7STU5</accession>
<dbReference type="Pfam" id="PF01520">
    <property type="entry name" value="Amidase_3"/>
    <property type="match status" value="1"/>
</dbReference>
<evidence type="ECO:0000256" key="2">
    <source>
        <dbReference type="ARBA" id="ARBA00011901"/>
    </source>
</evidence>
<dbReference type="InterPro" id="IPR002508">
    <property type="entry name" value="MurNAc-LAA_cat"/>
</dbReference>
<dbReference type="SUPFAM" id="SSF56024">
    <property type="entry name" value="Phospholipase D/nuclease"/>
    <property type="match status" value="2"/>
</dbReference>
<dbReference type="GO" id="GO:0008745">
    <property type="term" value="F:N-acetylmuramoyl-L-alanine amidase activity"/>
    <property type="evidence" value="ECO:0007669"/>
    <property type="project" value="UniProtKB-EC"/>
</dbReference>
<dbReference type="Gene3D" id="3.30.870.10">
    <property type="entry name" value="Endonuclease Chain A"/>
    <property type="match status" value="2"/>
</dbReference>
<protein>
    <recommendedName>
        <fullName evidence="2">N-acetylmuramoyl-L-alanine amidase</fullName>
        <ecNumber evidence="2">3.5.1.28</ecNumber>
    </recommendedName>
</protein>
<dbReference type="EC" id="3.5.1.28" evidence="2"/>
<sequence>MAIIVVDPGHGGSAAVGGSSPNNATGPAGTLEKTITLQIGRGLAAHLSAAGHTAVLTREADVNLGLAARAEIARARQAALFLSIHLNGDANPATQGSETWLHSVHSAASADFAAAVQQHLVAATGLRNRGVKSKELGVLNSAYHWAGTACCLVEVSFLTDPHEEARLDRADYQDEIAAALARAMAEALAPRRLAVEALAHGLADQDEWIGGEDAALPGAAATEGSREAELWAAQEPIATAALRFWDRFLGLRMGAGTGQPLDHTALNRLQQIVRAVSWVESKHGTAGTNHPAEDPLQCGNPKDVWWRELTGQTDSQDRFVRGPGLSNLWASELPASVNSDTEFSAGARLEALTAKKMGHSDSGFSPTHSYWWGIPYLLHRVNTEAGDKTYQCGSLSRRRLLDGAAAYNGGGDAAYPRKLEEALALIGDIQALPTFHQAIATLSFGAVLTGAPRLTPTAVGGVTAITAAVAPDCSNRLLVDALAGAREEILIYVYNLSARHLVGALLDALERRVTVTLMYDTTDARGEEPEVIRSLTAAGARVRPAPSSGRRRAFTVCHQKYAVIDACILVLGSANWASTAFPPAASGEFRKGNREWVVSVDERRVAEFFIELFWADWNLPESPAEAAIAMMEETGAQGILVPARLSLPDNHRIFEPLAVADDDADVLPLLSPDNYYHEALRLIGTAKSSIGIEQQYILGSSAHVADLLRAVKARADDGVDVRIVASPAFRRAGIDNWERTVASLKAVDLDDRLRALNLEVFTHCHNKGVVIDREAVIVSSTNWSGNSLDAAREAGLLIRSKRIAGYFADALDNDFETGWAAAEVADALATLASAALFDEEGYIPLPAADVAV</sequence>
<dbReference type="InterPro" id="IPR050695">
    <property type="entry name" value="N-acetylmuramoyl_amidase_3"/>
</dbReference>
<dbReference type="GO" id="GO:0030288">
    <property type="term" value="C:outer membrane-bounded periplasmic space"/>
    <property type="evidence" value="ECO:0007669"/>
    <property type="project" value="TreeGrafter"/>
</dbReference>
<dbReference type="Proteomes" id="UP000321192">
    <property type="component" value="Unassembled WGS sequence"/>
</dbReference>
<dbReference type="InterPro" id="IPR025202">
    <property type="entry name" value="PLD-like_dom"/>
</dbReference>
<dbReference type="SUPFAM" id="SSF53187">
    <property type="entry name" value="Zn-dependent exopeptidases"/>
    <property type="match status" value="1"/>
</dbReference>
<gene>
    <name evidence="6" type="ORF">E6Q80_06700</name>
</gene>
<comment type="caution">
    <text evidence="6">The sequence shown here is derived from an EMBL/GenBank/DDBJ whole genome shotgun (WGS) entry which is preliminary data.</text>
</comment>
<dbReference type="SMART" id="SM00155">
    <property type="entry name" value="PLDc"/>
    <property type="match status" value="2"/>
</dbReference>
<dbReference type="SMART" id="SM00646">
    <property type="entry name" value="Ami_3"/>
    <property type="match status" value="1"/>
</dbReference>
<feature type="domain" description="PLD phosphodiesterase" evidence="5">
    <location>
        <begin position="553"/>
        <end position="580"/>
    </location>
</feature>
<proteinExistence type="predicted"/>
<keyword evidence="3" id="KW-0378">Hydrolase</keyword>
<dbReference type="AlphaFoldDB" id="A0A5C7STU5"/>